<protein>
    <recommendedName>
        <fullName evidence="6">MI domain-containing protein</fullName>
    </recommendedName>
</protein>
<evidence type="ECO:0000259" key="6">
    <source>
        <dbReference type="PROSITE" id="PS51366"/>
    </source>
</evidence>
<feature type="compositionally biased region" description="Acidic residues" evidence="5">
    <location>
        <begin position="156"/>
        <end position="165"/>
    </location>
</feature>
<comment type="subcellular location">
    <subcellularLocation>
        <location evidence="1">Nucleus</location>
        <location evidence="1">Nucleolus</location>
    </subcellularLocation>
</comment>
<dbReference type="PANTHER" id="PTHR18034:SF4">
    <property type="entry name" value="NUCLEOLAR MIF4G DOMAIN-CONTAINING PROTEIN 1"/>
    <property type="match status" value="1"/>
</dbReference>
<dbReference type="OrthoDB" id="10260961at2759"/>
<evidence type="ECO:0000313" key="7">
    <source>
        <dbReference type="EMBL" id="CAD6215399.1"/>
    </source>
</evidence>
<dbReference type="GO" id="GO:0042274">
    <property type="term" value="P:ribosomal small subunit biogenesis"/>
    <property type="evidence" value="ECO:0007669"/>
    <property type="project" value="TreeGrafter"/>
</dbReference>
<dbReference type="PANTHER" id="PTHR18034">
    <property type="entry name" value="CELL CYCLE CONTROL PROTEIN CWF22-RELATED"/>
    <property type="match status" value="1"/>
</dbReference>
<dbReference type="InterPro" id="IPR003891">
    <property type="entry name" value="Initiation_fac_eIF4g_MI"/>
</dbReference>
<feature type="compositionally biased region" description="Basic residues" evidence="5">
    <location>
        <begin position="90"/>
        <end position="99"/>
    </location>
</feature>
<dbReference type="Pfam" id="PF02854">
    <property type="entry name" value="MIF4G"/>
    <property type="match status" value="1"/>
</dbReference>
<feature type="compositionally biased region" description="Acidic residues" evidence="5">
    <location>
        <begin position="202"/>
        <end position="233"/>
    </location>
</feature>
<dbReference type="InterPro" id="IPR016024">
    <property type="entry name" value="ARM-type_fold"/>
</dbReference>
<dbReference type="InterPro" id="IPR050781">
    <property type="entry name" value="CWC22_splicing_factor"/>
</dbReference>
<dbReference type="GO" id="GO:0003723">
    <property type="term" value="F:RNA binding"/>
    <property type="evidence" value="ECO:0007669"/>
    <property type="project" value="InterPro"/>
</dbReference>
<evidence type="ECO:0000256" key="3">
    <source>
        <dbReference type="ARBA" id="ARBA00022845"/>
    </source>
</evidence>
<feature type="compositionally biased region" description="Basic residues" evidence="5">
    <location>
        <begin position="10"/>
        <end position="21"/>
    </location>
</feature>
<evidence type="ECO:0000256" key="5">
    <source>
        <dbReference type="SAM" id="MobiDB-lite"/>
    </source>
</evidence>
<feature type="compositionally biased region" description="Basic residues" evidence="5">
    <location>
        <begin position="142"/>
        <end position="151"/>
    </location>
</feature>
<dbReference type="SMART" id="SM00543">
    <property type="entry name" value="MIF4G"/>
    <property type="match status" value="1"/>
</dbReference>
<feature type="compositionally biased region" description="Basic and acidic residues" evidence="5">
    <location>
        <begin position="46"/>
        <end position="55"/>
    </location>
</feature>
<keyword evidence="8" id="KW-1185">Reference proteome</keyword>
<dbReference type="AlphaFoldDB" id="A0A811MYG0"/>
<comment type="similarity">
    <text evidence="2">Belongs to the CWC22 family.</text>
</comment>
<name>A0A811MYG0_9POAL</name>
<dbReference type="SUPFAM" id="SSF48371">
    <property type="entry name" value="ARM repeat"/>
    <property type="match status" value="1"/>
</dbReference>
<accession>A0A811MYG0</accession>
<dbReference type="EMBL" id="CAJGYO010000002">
    <property type="protein sequence ID" value="CAD6215399.1"/>
    <property type="molecule type" value="Genomic_DNA"/>
</dbReference>
<evidence type="ECO:0000256" key="4">
    <source>
        <dbReference type="ARBA" id="ARBA00023242"/>
    </source>
</evidence>
<dbReference type="GO" id="GO:0005730">
    <property type="term" value="C:nucleolus"/>
    <property type="evidence" value="ECO:0007669"/>
    <property type="project" value="UniProtKB-SubCell"/>
</dbReference>
<dbReference type="InterPro" id="IPR003890">
    <property type="entry name" value="MIF4G-like_typ-3"/>
</dbReference>
<evidence type="ECO:0000256" key="2">
    <source>
        <dbReference type="ARBA" id="ARBA00006856"/>
    </source>
</evidence>
<sequence length="753" mass="84774">MAGKSEQKSRKERRKEARSKKHKLWFLSWVEHQGGKKKKPAIPVVKPREEEKEGSDGWPSPSPTSRNIFEMEMGGAVSMEEDLEMERKLEKKLKVKKGKLGGPDDGMDELFADLGFGGNFGSDDETKAYDWNVADDTNLDKKKGKKKNKKAKKDDTEMEEPDDRGEENGRKKKKKKMKKAGMETKELDDVGEENGRKRKKEDEDDSEMNEPDDEGVDMDEENGGAVLESEDGEPNVVELPTESKGKYVPPSLSNASNSESEEIAQMRRRVRGLLNRLSESNVESITQEIATLFRSVPRSVGSQIIGDEVLASYSRGPRGNEQYAAVFAAFVAGMACLVGIDFSAKILASIAKSFEDEYSKEDGLSLRNLTLLFCYLCIFGVISRVPYPLFLSLSEAGSLLSSKWAGCGMKLRGDDPGTMKDFVLSIQNSVNQLKLHSGVREDGKTDIRSRRMEFMLETICDIKNNKKRPKEDPSHHTRIKKWLQKLKAEDVLLGGLTWSRLLDPDKKGQWWLSGDVPSTVANVEDVAAVTSKDVVETQKLLQLAAAQRMNTDIRRAIFCIIMSAEDYVDAFEKLLRLGLSGKQDREIIRVIVDCCLHEKMFNKYYTVLASKLCNHEKNHKFSLQYCIWDHFKELDNMESSRSMNLAKLVAEMLSNFTLSLATLKVVNLANPVEMTPARISHFQMLFETLLQKDDARVWNVFTRVAGLPELEILRDGIVLFIKQHVMAEDTGKDLAGKLKIAKKALDNTAGVLM</sequence>
<keyword evidence="4" id="KW-0539">Nucleus</keyword>
<dbReference type="FunFam" id="1.25.40.180:FF:000043">
    <property type="entry name" value="MIF4G domain-containing protein / MA3 domain-containing protein"/>
    <property type="match status" value="1"/>
</dbReference>
<comment type="caution">
    <text evidence="7">The sequence shown here is derived from an EMBL/GenBank/DDBJ whole genome shotgun (WGS) entry which is preliminary data.</text>
</comment>
<feature type="compositionally biased region" description="Basic residues" evidence="5">
    <location>
        <begin position="170"/>
        <end position="179"/>
    </location>
</feature>
<evidence type="ECO:0000256" key="1">
    <source>
        <dbReference type="ARBA" id="ARBA00004604"/>
    </source>
</evidence>
<feature type="region of interest" description="Disordered" evidence="5">
    <location>
        <begin position="1"/>
        <end position="21"/>
    </location>
</feature>
<dbReference type="Proteomes" id="UP000604825">
    <property type="component" value="Unassembled WGS sequence"/>
</dbReference>
<proteinExistence type="inferred from homology"/>
<dbReference type="GO" id="GO:0006417">
    <property type="term" value="P:regulation of translation"/>
    <property type="evidence" value="ECO:0007669"/>
    <property type="project" value="UniProtKB-KW"/>
</dbReference>
<feature type="domain" description="MI" evidence="6">
    <location>
        <begin position="552"/>
        <end position="668"/>
    </location>
</feature>
<organism evidence="7 8">
    <name type="scientific">Miscanthus lutarioriparius</name>
    <dbReference type="NCBI Taxonomy" id="422564"/>
    <lineage>
        <taxon>Eukaryota</taxon>
        <taxon>Viridiplantae</taxon>
        <taxon>Streptophyta</taxon>
        <taxon>Embryophyta</taxon>
        <taxon>Tracheophyta</taxon>
        <taxon>Spermatophyta</taxon>
        <taxon>Magnoliopsida</taxon>
        <taxon>Liliopsida</taxon>
        <taxon>Poales</taxon>
        <taxon>Poaceae</taxon>
        <taxon>PACMAD clade</taxon>
        <taxon>Panicoideae</taxon>
        <taxon>Andropogonodae</taxon>
        <taxon>Andropogoneae</taxon>
        <taxon>Saccharinae</taxon>
        <taxon>Miscanthus</taxon>
    </lineage>
</organism>
<evidence type="ECO:0000313" key="8">
    <source>
        <dbReference type="Proteomes" id="UP000604825"/>
    </source>
</evidence>
<feature type="region of interest" description="Disordered" evidence="5">
    <location>
        <begin position="33"/>
        <end position="262"/>
    </location>
</feature>
<reference evidence="7" key="1">
    <citation type="submission" date="2020-10" db="EMBL/GenBank/DDBJ databases">
        <authorList>
            <person name="Han B."/>
            <person name="Lu T."/>
            <person name="Zhao Q."/>
            <person name="Huang X."/>
            <person name="Zhao Y."/>
        </authorList>
    </citation>
    <scope>NUCLEOTIDE SEQUENCE</scope>
</reference>
<dbReference type="PROSITE" id="PS51366">
    <property type="entry name" value="MI"/>
    <property type="match status" value="1"/>
</dbReference>
<dbReference type="SMART" id="SM00544">
    <property type="entry name" value="MA3"/>
    <property type="match status" value="1"/>
</dbReference>
<dbReference type="Pfam" id="PF02847">
    <property type="entry name" value="MA3"/>
    <property type="match status" value="1"/>
</dbReference>
<gene>
    <name evidence="7" type="ORF">NCGR_LOCUS10656</name>
</gene>
<dbReference type="Gene3D" id="1.25.40.180">
    <property type="match status" value="1"/>
</dbReference>
<keyword evidence="3" id="KW-0810">Translation regulation</keyword>